<evidence type="ECO:0000313" key="6">
    <source>
        <dbReference type="EMBL" id="PTI51087.1"/>
    </source>
</evidence>
<evidence type="ECO:0000256" key="1">
    <source>
        <dbReference type="ARBA" id="ARBA00005417"/>
    </source>
</evidence>
<feature type="domain" description="ABC transporter" evidence="5">
    <location>
        <begin position="2"/>
        <end position="234"/>
    </location>
</feature>
<dbReference type="PROSITE" id="PS50893">
    <property type="entry name" value="ABC_TRANSPORTER_2"/>
    <property type="match status" value="1"/>
</dbReference>
<keyword evidence="2" id="KW-0813">Transport</keyword>
<evidence type="ECO:0000256" key="3">
    <source>
        <dbReference type="ARBA" id="ARBA00022741"/>
    </source>
</evidence>
<dbReference type="SMART" id="SM00382">
    <property type="entry name" value="AAA"/>
    <property type="match status" value="1"/>
</dbReference>
<dbReference type="Proteomes" id="UP000240717">
    <property type="component" value="Unassembled WGS sequence"/>
</dbReference>
<name>A0A2T4Q0I4_STAWA</name>
<evidence type="ECO:0000256" key="4">
    <source>
        <dbReference type="ARBA" id="ARBA00022840"/>
    </source>
</evidence>
<dbReference type="PANTHER" id="PTHR42734">
    <property type="entry name" value="METAL TRANSPORT SYSTEM ATP-BINDING PROTEIN TM_0124-RELATED"/>
    <property type="match status" value="1"/>
</dbReference>
<dbReference type="Gene3D" id="3.40.50.300">
    <property type="entry name" value="P-loop containing nucleotide triphosphate hydrolases"/>
    <property type="match status" value="1"/>
</dbReference>
<proteinExistence type="inferred from homology"/>
<keyword evidence="3" id="KW-0547">Nucleotide-binding</keyword>
<comment type="similarity">
    <text evidence="1">Belongs to the ABC transporter superfamily.</text>
</comment>
<dbReference type="RefSeq" id="WP_107532168.1">
    <property type="nucleotide sequence ID" value="NZ_PZEV01000017.1"/>
</dbReference>
<dbReference type="Pfam" id="PF00005">
    <property type="entry name" value="ABC_tran"/>
    <property type="match status" value="1"/>
</dbReference>
<dbReference type="GO" id="GO:0016887">
    <property type="term" value="F:ATP hydrolysis activity"/>
    <property type="evidence" value="ECO:0007669"/>
    <property type="project" value="InterPro"/>
</dbReference>
<dbReference type="STRING" id="1194526.A284_10160"/>
<dbReference type="PANTHER" id="PTHR42734:SF5">
    <property type="entry name" value="IRON TRANSPORT SYSTEM ATP-BINDING PROTEIN HI_0361-RELATED"/>
    <property type="match status" value="1"/>
</dbReference>
<dbReference type="InterPro" id="IPR003439">
    <property type="entry name" value="ABC_transporter-like_ATP-bd"/>
</dbReference>
<evidence type="ECO:0000259" key="5">
    <source>
        <dbReference type="PROSITE" id="PS50893"/>
    </source>
</evidence>
<reference evidence="6 7" key="1">
    <citation type="journal article" date="2016" name="Front. Microbiol.">
        <title>Comprehensive Phylogenetic Analysis of Bovine Non-aureus Staphylococci Species Based on Whole-Genome Sequencing.</title>
        <authorList>
            <person name="Naushad S."/>
            <person name="Barkema H.W."/>
            <person name="Luby C."/>
            <person name="Condas L.A."/>
            <person name="Nobrega D.B."/>
            <person name="Carson D.A."/>
            <person name="De Buck J."/>
        </authorList>
    </citation>
    <scope>NUCLEOTIDE SEQUENCE [LARGE SCALE GENOMIC DNA]</scope>
    <source>
        <strain evidence="6 7">SNUC 2993</strain>
    </source>
</reference>
<accession>A0A2T4Q0I4</accession>
<dbReference type="EMBL" id="PZEV01000017">
    <property type="protein sequence ID" value="PTI51087.1"/>
    <property type="molecule type" value="Genomic_DNA"/>
</dbReference>
<sequence length="249" mass="28239">MLEVSNLNLLLGNKHILKDIGFKIPITGEMIGIMGPNGAGKSSLLKSLIGDFQATGTQLLYQRPIHTQLKYMTYIPQKSNIDLDFPINVEKVILSGCYGDIGWFNQPRHETKIQLNQLLDDLDLKSLKRKQISALSGGQLQRVLVARALMSKSQLYLFDEPFVGIDFKSEQLIMNKIRQLKSQGKLILIVHHDLSKASQYFDRIMLLNQTLRYFGDAEDAMNNDTLLNDTFMSQTSHIDAPRKEVPKYA</sequence>
<dbReference type="InterPro" id="IPR017871">
    <property type="entry name" value="ABC_transporter-like_CS"/>
</dbReference>
<gene>
    <name evidence="6" type="ORF">BU085_06390</name>
</gene>
<evidence type="ECO:0000313" key="7">
    <source>
        <dbReference type="Proteomes" id="UP000240717"/>
    </source>
</evidence>
<dbReference type="PROSITE" id="PS00211">
    <property type="entry name" value="ABC_TRANSPORTER_1"/>
    <property type="match status" value="1"/>
</dbReference>
<organism evidence="6 7">
    <name type="scientific">Staphylococcus warneri</name>
    <dbReference type="NCBI Taxonomy" id="1292"/>
    <lineage>
        <taxon>Bacteria</taxon>
        <taxon>Bacillati</taxon>
        <taxon>Bacillota</taxon>
        <taxon>Bacilli</taxon>
        <taxon>Bacillales</taxon>
        <taxon>Staphylococcaceae</taxon>
        <taxon>Staphylococcus</taxon>
    </lineage>
</organism>
<dbReference type="InterPro" id="IPR003593">
    <property type="entry name" value="AAA+_ATPase"/>
</dbReference>
<dbReference type="SUPFAM" id="SSF52540">
    <property type="entry name" value="P-loop containing nucleoside triphosphate hydrolases"/>
    <property type="match status" value="1"/>
</dbReference>
<comment type="caution">
    <text evidence="6">The sequence shown here is derived from an EMBL/GenBank/DDBJ whole genome shotgun (WGS) entry which is preliminary data.</text>
</comment>
<dbReference type="AlphaFoldDB" id="A0A2T4Q0I4"/>
<evidence type="ECO:0000256" key="2">
    <source>
        <dbReference type="ARBA" id="ARBA00022448"/>
    </source>
</evidence>
<dbReference type="GO" id="GO:0005524">
    <property type="term" value="F:ATP binding"/>
    <property type="evidence" value="ECO:0007669"/>
    <property type="project" value="UniProtKB-KW"/>
</dbReference>
<dbReference type="InterPro" id="IPR027417">
    <property type="entry name" value="P-loop_NTPase"/>
</dbReference>
<keyword evidence="4 6" id="KW-0067">ATP-binding</keyword>
<protein>
    <submittedName>
        <fullName evidence="6">Metal ABC transporter ATP-binding protein</fullName>
    </submittedName>
</protein>
<dbReference type="InterPro" id="IPR050153">
    <property type="entry name" value="Metal_Ion_Import_ABC"/>
</dbReference>